<keyword evidence="2" id="KW-1185">Reference proteome</keyword>
<protein>
    <submittedName>
        <fullName evidence="1">Uncharacterized protein</fullName>
    </submittedName>
</protein>
<sequence>MKDQDFKELVNAEIVLSEGQVETIINGGVVKTKLPSGETVKIRHSFIKDAVAPMFNNRFKVADTHQEDRLLHPILRPGVKE</sequence>
<evidence type="ECO:0000313" key="1">
    <source>
        <dbReference type="EMBL" id="MDB0581218.1"/>
    </source>
</evidence>
<reference evidence="2" key="1">
    <citation type="submission" date="2020-04" db="EMBL/GenBank/DDBJ databases">
        <title>Genome analysis and biological profiling of marine Cellulosimicrobium funkei MOSEL-ME6.</title>
        <authorList>
            <person name="Tanveer F."/>
            <person name="Xie Y."/>
            <person name="Shinwari Z.K."/>
        </authorList>
    </citation>
    <scope>NUCLEOTIDE SEQUENCE [LARGE SCALE GENOMIC DNA]</scope>
    <source>
        <strain evidence="2">MOSEL-ME25</strain>
    </source>
</reference>
<comment type="caution">
    <text evidence="1">The sequence shown here is derived from an EMBL/GenBank/DDBJ whole genome shotgun (WGS) entry which is preliminary data.</text>
</comment>
<dbReference type="Proteomes" id="UP000527860">
    <property type="component" value="Unassembled WGS sequence"/>
</dbReference>
<dbReference type="RefSeq" id="WP_052443754.1">
    <property type="nucleotide sequence ID" value="NZ_JABEVU030000001.1"/>
</dbReference>
<organism evidence="1 2">
    <name type="scientific">Salinicoccus roseus</name>
    <dbReference type="NCBI Taxonomy" id="45670"/>
    <lineage>
        <taxon>Bacteria</taxon>
        <taxon>Bacillati</taxon>
        <taxon>Bacillota</taxon>
        <taxon>Bacilli</taxon>
        <taxon>Bacillales</taxon>
        <taxon>Staphylococcaceae</taxon>
        <taxon>Salinicoccus</taxon>
    </lineage>
</organism>
<dbReference type="EMBL" id="JABEVU030000001">
    <property type="protein sequence ID" value="MDB0581218.1"/>
    <property type="molecule type" value="Genomic_DNA"/>
</dbReference>
<evidence type="ECO:0000313" key="2">
    <source>
        <dbReference type="Proteomes" id="UP000527860"/>
    </source>
</evidence>
<name>A0ABT4YK73_9STAP</name>
<gene>
    <name evidence="1" type="ORF">F7P68_0011865</name>
</gene>
<dbReference type="GeneID" id="77845974"/>
<accession>A0ABT4YK73</accession>
<reference evidence="1 2" key="2">
    <citation type="submission" date="2022-12" db="EMBL/GenBank/DDBJ databases">
        <title>Genome analysis and biological profiling of marine Salinicoccus roseus MOSEL-ME25.</title>
        <authorList>
            <person name="Mirza F.T."/>
            <person name="Xie Y."/>
            <person name="Shinwari Z.K."/>
        </authorList>
    </citation>
    <scope>NUCLEOTIDE SEQUENCE [LARGE SCALE GENOMIC DNA]</scope>
    <source>
        <strain evidence="1 2">MOSEL-ME25</strain>
    </source>
</reference>
<proteinExistence type="predicted"/>